<dbReference type="OrthoDB" id="2828670at2759"/>
<protein>
    <recommendedName>
        <fullName evidence="4">Secreted protein</fullName>
    </recommendedName>
</protein>
<gene>
    <name evidence="2" type="ORF">PsYK624_072880</name>
</gene>
<evidence type="ECO:0000313" key="3">
    <source>
        <dbReference type="Proteomes" id="UP000703269"/>
    </source>
</evidence>
<dbReference type="AlphaFoldDB" id="A0A9P3GB54"/>
<proteinExistence type="predicted"/>
<evidence type="ECO:0000256" key="1">
    <source>
        <dbReference type="SAM" id="SignalP"/>
    </source>
</evidence>
<name>A0A9P3GB54_9APHY</name>
<sequence>MYFSTLLSALALTAAASAAAGMRISSRDDTDPKVFCGTTDDATLSDCKTLVEPDTWSAAWAAGSNVCHYTNGLQFNQEAYNVACHGNCCAYYANGFRTQPNFDSDSIRSRAASLLGCGDTDKDSINGLQVTPVDGSGVCLSDGNGCGDCFDDSDFASA</sequence>
<comment type="caution">
    <text evidence="2">The sequence shown here is derived from an EMBL/GenBank/DDBJ whole genome shotgun (WGS) entry which is preliminary data.</text>
</comment>
<dbReference type="Proteomes" id="UP000703269">
    <property type="component" value="Unassembled WGS sequence"/>
</dbReference>
<evidence type="ECO:0000313" key="2">
    <source>
        <dbReference type="EMBL" id="GJE91139.1"/>
    </source>
</evidence>
<keyword evidence="1" id="KW-0732">Signal</keyword>
<evidence type="ECO:0008006" key="4">
    <source>
        <dbReference type="Google" id="ProtNLM"/>
    </source>
</evidence>
<dbReference type="EMBL" id="BPQB01000020">
    <property type="protein sequence ID" value="GJE91139.1"/>
    <property type="molecule type" value="Genomic_DNA"/>
</dbReference>
<organism evidence="2 3">
    <name type="scientific">Phanerochaete sordida</name>
    <dbReference type="NCBI Taxonomy" id="48140"/>
    <lineage>
        <taxon>Eukaryota</taxon>
        <taxon>Fungi</taxon>
        <taxon>Dikarya</taxon>
        <taxon>Basidiomycota</taxon>
        <taxon>Agaricomycotina</taxon>
        <taxon>Agaricomycetes</taxon>
        <taxon>Polyporales</taxon>
        <taxon>Phanerochaetaceae</taxon>
        <taxon>Phanerochaete</taxon>
    </lineage>
</organism>
<keyword evidence="3" id="KW-1185">Reference proteome</keyword>
<accession>A0A9P3GB54</accession>
<feature type="signal peptide" evidence="1">
    <location>
        <begin position="1"/>
        <end position="21"/>
    </location>
</feature>
<feature type="chain" id="PRO_5040224196" description="Secreted protein" evidence="1">
    <location>
        <begin position="22"/>
        <end position="158"/>
    </location>
</feature>
<reference evidence="2 3" key="1">
    <citation type="submission" date="2021-08" db="EMBL/GenBank/DDBJ databases">
        <title>Draft Genome Sequence of Phanerochaete sordida strain YK-624.</title>
        <authorList>
            <person name="Mori T."/>
            <person name="Dohra H."/>
            <person name="Suzuki T."/>
            <person name="Kawagishi H."/>
            <person name="Hirai H."/>
        </authorList>
    </citation>
    <scope>NUCLEOTIDE SEQUENCE [LARGE SCALE GENOMIC DNA]</scope>
    <source>
        <strain evidence="2 3">YK-624</strain>
    </source>
</reference>